<proteinExistence type="inferred from homology"/>
<dbReference type="STRING" id="133385.A0A2T9YLJ1"/>
<dbReference type="GO" id="GO:0030008">
    <property type="term" value="C:TRAPP complex"/>
    <property type="evidence" value="ECO:0007669"/>
    <property type="project" value="InterPro"/>
</dbReference>
<dbReference type="InterPro" id="IPR016721">
    <property type="entry name" value="Bet3"/>
</dbReference>
<gene>
    <name evidence="9" type="ORF">BB561_003414</name>
</gene>
<evidence type="ECO:0000313" key="9">
    <source>
        <dbReference type="EMBL" id="PVU93203.1"/>
    </source>
</evidence>
<dbReference type="InterPro" id="IPR007194">
    <property type="entry name" value="TRAPP_component"/>
</dbReference>
<dbReference type="AlphaFoldDB" id="A0A2T9YLJ1"/>
<dbReference type="PANTHER" id="PTHR13048">
    <property type="entry name" value="TRAFFICKING PROTEIN PARTICLE COMPLEX SUBUNIT 3"/>
    <property type="match status" value="1"/>
</dbReference>
<organism evidence="9 10">
    <name type="scientific">Smittium simulii</name>
    <dbReference type="NCBI Taxonomy" id="133385"/>
    <lineage>
        <taxon>Eukaryota</taxon>
        <taxon>Fungi</taxon>
        <taxon>Fungi incertae sedis</taxon>
        <taxon>Zoopagomycota</taxon>
        <taxon>Kickxellomycotina</taxon>
        <taxon>Harpellomycetes</taxon>
        <taxon>Harpellales</taxon>
        <taxon>Legeriomycetaceae</taxon>
        <taxon>Smittium</taxon>
    </lineage>
</organism>
<evidence type="ECO:0000256" key="5">
    <source>
        <dbReference type="ARBA" id="ARBA00022824"/>
    </source>
</evidence>
<dbReference type="InterPro" id="IPR024096">
    <property type="entry name" value="NO_sig/Golgi_transp_ligand-bd"/>
</dbReference>
<keyword evidence="10" id="KW-1185">Reference proteome</keyword>
<dbReference type="CDD" id="cd14942">
    <property type="entry name" value="TRAPPC3_bet3"/>
    <property type="match status" value="1"/>
</dbReference>
<evidence type="ECO:0000256" key="6">
    <source>
        <dbReference type="ARBA" id="ARBA00022892"/>
    </source>
</evidence>
<dbReference type="GO" id="GO:0005783">
    <property type="term" value="C:endoplasmic reticulum"/>
    <property type="evidence" value="ECO:0007669"/>
    <property type="project" value="UniProtKB-SubCell"/>
</dbReference>
<dbReference type="Proteomes" id="UP000245383">
    <property type="component" value="Unassembled WGS sequence"/>
</dbReference>
<dbReference type="OrthoDB" id="10262857at2759"/>
<accession>A0A2T9YLJ1</accession>
<dbReference type="EMBL" id="MBFR01000135">
    <property type="protein sequence ID" value="PVU93203.1"/>
    <property type="molecule type" value="Genomic_DNA"/>
</dbReference>
<dbReference type="Gene3D" id="3.30.1380.20">
    <property type="entry name" value="Trafficking protein particle complex subunit 3"/>
    <property type="match status" value="1"/>
</dbReference>
<keyword evidence="6 8" id="KW-0931">ER-Golgi transport</keyword>
<dbReference type="GO" id="GO:0048193">
    <property type="term" value="P:Golgi vesicle transport"/>
    <property type="evidence" value="ECO:0007669"/>
    <property type="project" value="InterPro"/>
</dbReference>
<evidence type="ECO:0000256" key="2">
    <source>
        <dbReference type="ARBA" id="ARBA00004240"/>
    </source>
</evidence>
<keyword evidence="4 8" id="KW-0813">Transport</keyword>
<dbReference type="Pfam" id="PF04051">
    <property type="entry name" value="TRAPP"/>
    <property type="match status" value="1"/>
</dbReference>
<evidence type="ECO:0000256" key="8">
    <source>
        <dbReference type="PIRNR" id="PIRNR018293"/>
    </source>
</evidence>
<dbReference type="SUPFAM" id="SSF111126">
    <property type="entry name" value="Ligand-binding domain in the NO signalling and Golgi transport"/>
    <property type="match status" value="1"/>
</dbReference>
<dbReference type="GO" id="GO:0016236">
    <property type="term" value="P:macroautophagy"/>
    <property type="evidence" value="ECO:0007669"/>
    <property type="project" value="UniProtKB-ARBA"/>
</dbReference>
<evidence type="ECO:0000256" key="3">
    <source>
        <dbReference type="ARBA" id="ARBA00006218"/>
    </source>
</evidence>
<evidence type="ECO:0000256" key="4">
    <source>
        <dbReference type="ARBA" id="ARBA00022448"/>
    </source>
</evidence>
<comment type="subcellular location">
    <subcellularLocation>
        <location evidence="2">Endoplasmic reticulum</location>
    </subcellularLocation>
    <subcellularLocation>
        <location evidence="1 8">Golgi apparatus</location>
        <location evidence="1 8">cis-Golgi network</location>
    </subcellularLocation>
</comment>
<evidence type="ECO:0000256" key="7">
    <source>
        <dbReference type="ARBA" id="ARBA00023034"/>
    </source>
</evidence>
<dbReference type="FunFam" id="3.30.1380.20:FF:000001">
    <property type="entry name" value="Trafficking protein particle complex subunit BET3"/>
    <property type="match status" value="1"/>
</dbReference>
<comment type="caution">
    <text evidence="9">The sequence shown here is derived from an EMBL/GenBank/DDBJ whole genome shotgun (WGS) entry which is preliminary data.</text>
</comment>
<keyword evidence="7 8" id="KW-0333">Golgi apparatus</keyword>
<dbReference type="GO" id="GO:0005794">
    <property type="term" value="C:Golgi apparatus"/>
    <property type="evidence" value="ECO:0007669"/>
    <property type="project" value="UniProtKB-SubCell"/>
</dbReference>
<comment type="similarity">
    <text evidence="3 8">Belongs to the TRAPP small subunits family. BET3 subfamily.</text>
</comment>
<keyword evidence="5" id="KW-0256">Endoplasmic reticulum</keyword>
<sequence length="157" mass="18019">MVLQLVKDYEDYDLVNKQLETMGYNTGMRLIDDFLARTQLKSASCKEFRTVMEIVAKVGFKMYLNIVPTETFTDDKHCTLTLVENPLAENVELPQQAIREGLWYSSWYCGVLKGALEMVQLEVNVSFLSDVLRGDETTELQVELVRILDEQVPVNDD</sequence>
<name>A0A2T9YLJ1_9FUNG</name>
<dbReference type="PIRSF" id="PIRSF018293">
    <property type="entry name" value="TRAPP_I_complex_Bet3"/>
    <property type="match status" value="1"/>
</dbReference>
<evidence type="ECO:0000313" key="10">
    <source>
        <dbReference type="Proteomes" id="UP000245383"/>
    </source>
</evidence>
<protein>
    <recommendedName>
        <fullName evidence="8">Trafficking protein particle complex subunit BET3</fullName>
    </recommendedName>
</protein>
<reference evidence="9 10" key="1">
    <citation type="journal article" date="2018" name="MBio">
        <title>Comparative Genomics Reveals the Core Gene Toolbox for the Fungus-Insect Symbiosis.</title>
        <authorList>
            <person name="Wang Y."/>
            <person name="Stata M."/>
            <person name="Wang W."/>
            <person name="Stajich J.E."/>
            <person name="White M.M."/>
            <person name="Moncalvo J.M."/>
        </authorList>
    </citation>
    <scope>NUCLEOTIDE SEQUENCE [LARGE SCALE GENOMIC DNA]</scope>
    <source>
        <strain evidence="9 10">SWE-8-4</strain>
    </source>
</reference>
<evidence type="ECO:0000256" key="1">
    <source>
        <dbReference type="ARBA" id="ARBA00004222"/>
    </source>
</evidence>